<dbReference type="Gene3D" id="3.20.20.70">
    <property type="entry name" value="Aldolase class I"/>
    <property type="match status" value="2"/>
</dbReference>
<reference evidence="2 3" key="1">
    <citation type="submission" date="2018-10" db="EMBL/GenBank/DDBJ databases">
        <title>Genomic Encyclopedia of Archaeal and Bacterial Type Strains, Phase II (KMG-II): from individual species to whole genera.</title>
        <authorList>
            <person name="Goeker M."/>
        </authorList>
    </citation>
    <scope>NUCLEOTIDE SEQUENCE [LARGE SCALE GENOMIC DNA]</scope>
    <source>
        <strain evidence="2 3">DSM 25230</strain>
    </source>
</reference>
<feature type="domain" description="Glycoside-hydrolase family GH114 TIM-barrel" evidence="1">
    <location>
        <begin position="216"/>
        <end position="331"/>
    </location>
</feature>
<sequence>MSFIKLVLFLFFLNTGCEKSNNNIPEVEKKTIPSIGDRDFREDMRSFVIGLSAHAKAQNSDFSIIPQNGIELVTKSGSAEGSPSKKYLEAIDGNGQENLFYGYKRDNVATEKEVTDYNVGLLKVSQEYGNSIFVIDYCSSEDKIEDAYTQNYNLGFIPFVATERDLTLIPTVPTKLNKLTSRDVSSLDDAENFLFILNYEDYDTKNELLNEIGNSNYDVVFLDMFFNDGTPFSKLNIEKLKTKPDGGQRLVMCYMSIGEAEDYRYYWDSDWDKNEPVWLDKENKNWKGNFKVRYWEEEWQNIIYGNEDAYLDKILSTGFDGVYLDIIDAFEYFENYDE</sequence>
<dbReference type="PANTHER" id="PTHR35882:SF1">
    <property type="match status" value="1"/>
</dbReference>
<dbReference type="Proteomes" id="UP000269412">
    <property type="component" value="Unassembled WGS sequence"/>
</dbReference>
<protein>
    <submittedName>
        <fullName evidence="2">Cysteinyl-tRNA synthetase</fullName>
    </submittedName>
</protein>
<keyword evidence="2" id="KW-0030">Aminoacyl-tRNA synthetase</keyword>
<keyword evidence="2" id="KW-0436">Ligase</keyword>
<keyword evidence="3" id="KW-1185">Reference proteome</keyword>
<dbReference type="OrthoDB" id="30037at2"/>
<dbReference type="RefSeq" id="WP_121063929.1">
    <property type="nucleotide sequence ID" value="NZ_RBIQ01000007.1"/>
</dbReference>
<dbReference type="SUPFAM" id="SSF51445">
    <property type="entry name" value="(Trans)glycosidases"/>
    <property type="match status" value="2"/>
</dbReference>
<dbReference type="InterPro" id="IPR016062">
    <property type="entry name" value="TM1410-rel"/>
</dbReference>
<organism evidence="2 3">
    <name type="scientific">Maribacter vaceletii</name>
    <dbReference type="NCBI Taxonomy" id="1206816"/>
    <lineage>
        <taxon>Bacteria</taxon>
        <taxon>Pseudomonadati</taxon>
        <taxon>Bacteroidota</taxon>
        <taxon>Flavobacteriia</taxon>
        <taxon>Flavobacteriales</taxon>
        <taxon>Flavobacteriaceae</taxon>
        <taxon>Maribacter</taxon>
    </lineage>
</organism>
<dbReference type="PANTHER" id="PTHR35882">
    <property type="entry name" value="PELA"/>
    <property type="match status" value="1"/>
</dbReference>
<gene>
    <name evidence="2" type="ORF">CLV91_0662</name>
</gene>
<dbReference type="GO" id="GO:0004812">
    <property type="term" value="F:aminoacyl-tRNA ligase activity"/>
    <property type="evidence" value="ECO:0007669"/>
    <property type="project" value="UniProtKB-KW"/>
</dbReference>
<comment type="caution">
    <text evidence="2">The sequence shown here is derived from an EMBL/GenBank/DDBJ whole genome shotgun (WGS) entry which is preliminary data.</text>
</comment>
<dbReference type="InterPro" id="IPR017853">
    <property type="entry name" value="GH"/>
</dbReference>
<dbReference type="PRINTS" id="PR01545">
    <property type="entry name" value="THEMAYE10DUF"/>
</dbReference>
<dbReference type="Pfam" id="PF03537">
    <property type="entry name" value="Glyco_hydro_114"/>
    <property type="match status" value="1"/>
</dbReference>
<name>A0A495ECH9_9FLAO</name>
<proteinExistence type="predicted"/>
<dbReference type="InterPro" id="IPR013785">
    <property type="entry name" value="Aldolase_TIM"/>
</dbReference>
<dbReference type="EMBL" id="RBIQ01000007">
    <property type="protein sequence ID" value="RKR14584.1"/>
    <property type="molecule type" value="Genomic_DNA"/>
</dbReference>
<evidence type="ECO:0000313" key="2">
    <source>
        <dbReference type="EMBL" id="RKR14584.1"/>
    </source>
</evidence>
<dbReference type="AlphaFoldDB" id="A0A495ECH9"/>
<evidence type="ECO:0000259" key="1">
    <source>
        <dbReference type="Pfam" id="PF03537"/>
    </source>
</evidence>
<dbReference type="InterPro" id="IPR004352">
    <property type="entry name" value="GH114_TIM-barrel"/>
</dbReference>
<evidence type="ECO:0000313" key="3">
    <source>
        <dbReference type="Proteomes" id="UP000269412"/>
    </source>
</evidence>
<accession>A0A495ECH9</accession>